<proteinExistence type="predicted"/>
<keyword evidence="3" id="KW-1185">Reference proteome</keyword>
<feature type="compositionally biased region" description="Basic and acidic residues" evidence="1">
    <location>
        <begin position="30"/>
        <end position="42"/>
    </location>
</feature>
<protein>
    <submittedName>
        <fullName evidence="2">Uncharacterized protein</fullName>
    </submittedName>
</protein>
<evidence type="ECO:0000313" key="2">
    <source>
        <dbReference type="EMBL" id="KZV46845.1"/>
    </source>
</evidence>
<dbReference type="Proteomes" id="UP000250235">
    <property type="component" value="Unassembled WGS sequence"/>
</dbReference>
<reference evidence="2 3" key="1">
    <citation type="journal article" date="2015" name="Proc. Natl. Acad. Sci. U.S.A.">
        <title>The resurrection genome of Boea hygrometrica: A blueprint for survival of dehydration.</title>
        <authorList>
            <person name="Xiao L."/>
            <person name="Yang G."/>
            <person name="Zhang L."/>
            <person name="Yang X."/>
            <person name="Zhao S."/>
            <person name="Ji Z."/>
            <person name="Zhou Q."/>
            <person name="Hu M."/>
            <person name="Wang Y."/>
            <person name="Chen M."/>
            <person name="Xu Y."/>
            <person name="Jin H."/>
            <person name="Xiao X."/>
            <person name="Hu G."/>
            <person name="Bao F."/>
            <person name="Hu Y."/>
            <person name="Wan P."/>
            <person name="Li L."/>
            <person name="Deng X."/>
            <person name="Kuang T."/>
            <person name="Xiang C."/>
            <person name="Zhu J.K."/>
            <person name="Oliver M.J."/>
            <person name="He Y."/>
        </authorList>
    </citation>
    <scope>NUCLEOTIDE SEQUENCE [LARGE SCALE GENOMIC DNA]</scope>
    <source>
        <strain evidence="3">cv. XS01</strain>
    </source>
</reference>
<feature type="compositionally biased region" description="Polar residues" evidence="1">
    <location>
        <begin position="49"/>
        <end position="63"/>
    </location>
</feature>
<name>A0A2Z7CKN5_9LAMI</name>
<accession>A0A2Z7CKN5</accession>
<evidence type="ECO:0000313" key="3">
    <source>
        <dbReference type="Proteomes" id="UP000250235"/>
    </source>
</evidence>
<dbReference type="AlphaFoldDB" id="A0A2Z7CKN5"/>
<feature type="region of interest" description="Disordered" evidence="1">
    <location>
        <begin position="1"/>
        <end position="77"/>
    </location>
</feature>
<organism evidence="2 3">
    <name type="scientific">Dorcoceras hygrometricum</name>
    <dbReference type="NCBI Taxonomy" id="472368"/>
    <lineage>
        <taxon>Eukaryota</taxon>
        <taxon>Viridiplantae</taxon>
        <taxon>Streptophyta</taxon>
        <taxon>Embryophyta</taxon>
        <taxon>Tracheophyta</taxon>
        <taxon>Spermatophyta</taxon>
        <taxon>Magnoliopsida</taxon>
        <taxon>eudicotyledons</taxon>
        <taxon>Gunneridae</taxon>
        <taxon>Pentapetalae</taxon>
        <taxon>asterids</taxon>
        <taxon>lamiids</taxon>
        <taxon>Lamiales</taxon>
        <taxon>Gesneriaceae</taxon>
        <taxon>Didymocarpoideae</taxon>
        <taxon>Trichosporeae</taxon>
        <taxon>Loxocarpinae</taxon>
        <taxon>Dorcoceras</taxon>
    </lineage>
</organism>
<sequence>MNISRTEPHRRRDRNKSNHEETDGGATASDGREVEVEKRAASARDTASCGPTTIVTPKSQFRTDPSDHGKAPSNIAP</sequence>
<evidence type="ECO:0000256" key="1">
    <source>
        <dbReference type="SAM" id="MobiDB-lite"/>
    </source>
</evidence>
<dbReference type="EMBL" id="KQ995363">
    <property type="protein sequence ID" value="KZV46845.1"/>
    <property type="molecule type" value="Genomic_DNA"/>
</dbReference>
<gene>
    <name evidence="2" type="ORF">F511_08606</name>
</gene>